<dbReference type="Gene3D" id="1.20.5.1930">
    <property type="match status" value="1"/>
</dbReference>
<keyword evidence="8" id="KW-0902">Two-component regulatory system</keyword>
<gene>
    <name evidence="13" type="ORF">C7C45_21430</name>
</gene>
<dbReference type="CDD" id="cd16917">
    <property type="entry name" value="HATPase_UhpB-NarQ-NarX-like"/>
    <property type="match status" value="1"/>
</dbReference>
<keyword evidence="10" id="KW-0812">Transmembrane</keyword>
<keyword evidence="10" id="KW-0472">Membrane</keyword>
<feature type="region of interest" description="Disordered" evidence="9">
    <location>
        <begin position="332"/>
        <end position="355"/>
    </location>
</feature>
<keyword evidence="5" id="KW-0547">Nucleotide-binding</keyword>
<keyword evidence="3" id="KW-0597">Phosphoprotein</keyword>
<evidence type="ECO:0000259" key="11">
    <source>
        <dbReference type="Pfam" id="PF02518"/>
    </source>
</evidence>
<sequence>MRATVALGACLGVVVPAGVWGSRSHPPFALAAALAAATLAGHAAMWPRTRRLIGVSTGVVSLLSLGATGLWHHVGAPMPAGPWPLLTTAVLIVDLALLCRTATSRVSTLTVAVAILAESVLAVPITGAAALGWRDRVAVCVFWSLAGFAGIAAGLYLRRLDEARIRAVAQARRAQRVQLATDLHDFVAHDVSAMVIQAQAARILLSERAADVADVLGAIEADGTRALNAMDRTIRLLRELEDAASATRTPLPDATELPELIQRYAAAWDGPVTVALDPGLESSLLPEASTTVYRVVVEALTNVRRHARPGAAVDVRLHRSAGGVALVVTNRCSGPDADHQSPVPLQSRRDPVRRHGGTGLAGLAERVEMLGGTLDYGPRSPAGWQLHVALPADVLRTAS</sequence>
<evidence type="ECO:0000313" key="14">
    <source>
        <dbReference type="Proteomes" id="UP000248333"/>
    </source>
</evidence>
<dbReference type="GO" id="GO:0016020">
    <property type="term" value="C:membrane"/>
    <property type="evidence" value="ECO:0007669"/>
    <property type="project" value="InterPro"/>
</dbReference>
<comment type="caution">
    <text evidence="13">The sequence shown here is derived from an EMBL/GenBank/DDBJ whole genome shotgun (WGS) entry which is preliminary data.</text>
</comment>
<name>A0A318NH38_9ACTN</name>
<keyword evidence="10" id="KW-1133">Transmembrane helix</keyword>
<dbReference type="EMBL" id="PYBV01000027">
    <property type="protein sequence ID" value="PYC67564.1"/>
    <property type="molecule type" value="Genomic_DNA"/>
</dbReference>
<evidence type="ECO:0000256" key="10">
    <source>
        <dbReference type="SAM" id="Phobius"/>
    </source>
</evidence>
<dbReference type="SUPFAM" id="SSF55874">
    <property type="entry name" value="ATPase domain of HSP90 chaperone/DNA topoisomerase II/histidine kinase"/>
    <property type="match status" value="1"/>
</dbReference>
<dbReference type="InterPro" id="IPR011712">
    <property type="entry name" value="Sig_transdc_His_kin_sub3_dim/P"/>
</dbReference>
<dbReference type="Pfam" id="PF07730">
    <property type="entry name" value="HisKA_3"/>
    <property type="match status" value="1"/>
</dbReference>
<feature type="domain" description="Signal transduction histidine kinase subgroup 3 dimerisation and phosphoacceptor" evidence="12">
    <location>
        <begin position="176"/>
        <end position="239"/>
    </location>
</feature>
<evidence type="ECO:0000256" key="5">
    <source>
        <dbReference type="ARBA" id="ARBA00022741"/>
    </source>
</evidence>
<evidence type="ECO:0000256" key="8">
    <source>
        <dbReference type="ARBA" id="ARBA00023012"/>
    </source>
</evidence>
<dbReference type="GO" id="GO:0000155">
    <property type="term" value="F:phosphorelay sensor kinase activity"/>
    <property type="evidence" value="ECO:0007669"/>
    <property type="project" value="InterPro"/>
</dbReference>
<protein>
    <recommendedName>
        <fullName evidence="2">histidine kinase</fullName>
        <ecNumber evidence="2">2.7.13.3</ecNumber>
    </recommendedName>
</protein>
<evidence type="ECO:0000313" key="13">
    <source>
        <dbReference type="EMBL" id="PYC67564.1"/>
    </source>
</evidence>
<evidence type="ECO:0000256" key="7">
    <source>
        <dbReference type="ARBA" id="ARBA00022840"/>
    </source>
</evidence>
<evidence type="ECO:0000256" key="1">
    <source>
        <dbReference type="ARBA" id="ARBA00000085"/>
    </source>
</evidence>
<dbReference type="Gene3D" id="3.30.565.10">
    <property type="entry name" value="Histidine kinase-like ATPase, C-terminal domain"/>
    <property type="match status" value="1"/>
</dbReference>
<evidence type="ECO:0000256" key="3">
    <source>
        <dbReference type="ARBA" id="ARBA00022553"/>
    </source>
</evidence>
<evidence type="ECO:0000256" key="6">
    <source>
        <dbReference type="ARBA" id="ARBA00022777"/>
    </source>
</evidence>
<accession>A0A318NH38</accession>
<keyword evidence="4" id="KW-0808">Transferase</keyword>
<dbReference type="GO" id="GO:0046983">
    <property type="term" value="F:protein dimerization activity"/>
    <property type="evidence" value="ECO:0007669"/>
    <property type="project" value="InterPro"/>
</dbReference>
<keyword evidence="6 13" id="KW-0418">Kinase</keyword>
<dbReference type="InterPro" id="IPR036890">
    <property type="entry name" value="HATPase_C_sf"/>
</dbReference>
<feature type="domain" description="Histidine kinase/HSP90-like ATPase" evidence="11">
    <location>
        <begin position="290"/>
        <end position="392"/>
    </location>
</feature>
<feature type="transmembrane region" description="Helical" evidence="10">
    <location>
        <begin position="80"/>
        <end position="99"/>
    </location>
</feature>
<dbReference type="PANTHER" id="PTHR24421">
    <property type="entry name" value="NITRATE/NITRITE SENSOR PROTEIN NARX-RELATED"/>
    <property type="match status" value="1"/>
</dbReference>
<feature type="transmembrane region" description="Helical" evidence="10">
    <location>
        <begin position="26"/>
        <end position="45"/>
    </location>
</feature>
<reference evidence="13 14" key="1">
    <citation type="submission" date="2018-03" db="EMBL/GenBank/DDBJ databases">
        <title>Bioinformatic expansion and discovery of thiopeptide antibiotics.</title>
        <authorList>
            <person name="Schwalen C.J."/>
            <person name="Hudson G.A."/>
            <person name="Mitchell D.A."/>
        </authorList>
    </citation>
    <scope>NUCLEOTIDE SEQUENCE [LARGE SCALE GENOMIC DNA]</scope>
    <source>
        <strain evidence="13 14">NRRL 8041</strain>
    </source>
</reference>
<dbReference type="GO" id="GO:0005524">
    <property type="term" value="F:ATP binding"/>
    <property type="evidence" value="ECO:0007669"/>
    <property type="project" value="UniProtKB-KW"/>
</dbReference>
<dbReference type="AlphaFoldDB" id="A0A318NH38"/>
<feature type="transmembrane region" description="Helical" evidence="10">
    <location>
        <begin position="136"/>
        <end position="157"/>
    </location>
</feature>
<proteinExistence type="predicted"/>
<dbReference type="InterPro" id="IPR003594">
    <property type="entry name" value="HATPase_dom"/>
</dbReference>
<comment type="catalytic activity">
    <reaction evidence="1">
        <text>ATP + protein L-histidine = ADP + protein N-phospho-L-histidine.</text>
        <dbReference type="EC" id="2.7.13.3"/>
    </reaction>
</comment>
<evidence type="ECO:0000259" key="12">
    <source>
        <dbReference type="Pfam" id="PF07730"/>
    </source>
</evidence>
<evidence type="ECO:0000256" key="4">
    <source>
        <dbReference type="ARBA" id="ARBA00022679"/>
    </source>
</evidence>
<feature type="transmembrane region" description="Helical" evidence="10">
    <location>
        <begin position="52"/>
        <end position="74"/>
    </location>
</feature>
<keyword evidence="7" id="KW-0067">ATP-binding</keyword>
<dbReference type="PANTHER" id="PTHR24421:SF10">
    <property type="entry name" value="NITRATE_NITRITE SENSOR PROTEIN NARQ"/>
    <property type="match status" value="1"/>
</dbReference>
<dbReference type="Proteomes" id="UP000248333">
    <property type="component" value="Unassembled WGS sequence"/>
</dbReference>
<dbReference type="InterPro" id="IPR050482">
    <property type="entry name" value="Sensor_HK_TwoCompSys"/>
</dbReference>
<dbReference type="EC" id="2.7.13.3" evidence="2"/>
<dbReference type="Pfam" id="PF02518">
    <property type="entry name" value="HATPase_c"/>
    <property type="match status" value="1"/>
</dbReference>
<evidence type="ECO:0000256" key="9">
    <source>
        <dbReference type="SAM" id="MobiDB-lite"/>
    </source>
</evidence>
<keyword evidence="14" id="KW-1185">Reference proteome</keyword>
<organism evidence="13 14">
    <name type="scientific">Micromonospora arborensis</name>
    <dbReference type="NCBI Taxonomy" id="2116518"/>
    <lineage>
        <taxon>Bacteria</taxon>
        <taxon>Bacillati</taxon>
        <taxon>Actinomycetota</taxon>
        <taxon>Actinomycetes</taxon>
        <taxon>Micromonosporales</taxon>
        <taxon>Micromonosporaceae</taxon>
        <taxon>Micromonospora</taxon>
    </lineage>
</organism>
<evidence type="ECO:0000256" key="2">
    <source>
        <dbReference type="ARBA" id="ARBA00012438"/>
    </source>
</evidence>
<feature type="transmembrane region" description="Helical" evidence="10">
    <location>
        <begin position="106"/>
        <end position="130"/>
    </location>
</feature>